<proteinExistence type="predicted"/>
<name>A0A0F9E9E5_9ZZZZ</name>
<reference evidence="1" key="1">
    <citation type="journal article" date="2015" name="Nature">
        <title>Complex archaea that bridge the gap between prokaryotes and eukaryotes.</title>
        <authorList>
            <person name="Spang A."/>
            <person name="Saw J.H."/>
            <person name="Jorgensen S.L."/>
            <person name="Zaremba-Niedzwiedzka K."/>
            <person name="Martijn J."/>
            <person name="Lind A.E."/>
            <person name="van Eijk R."/>
            <person name="Schleper C."/>
            <person name="Guy L."/>
            <person name="Ettema T.J."/>
        </authorList>
    </citation>
    <scope>NUCLEOTIDE SEQUENCE</scope>
</reference>
<protein>
    <submittedName>
        <fullName evidence="1">Uncharacterized protein</fullName>
    </submittedName>
</protein>
<feature type="non-terminal residue" evidence="1">
    <location>
        <position position="73"/>
    </location>
</feature>
<gene>
    <name evidence="1" type="ORF">LCGC14_2103290</name>
</gene>
<comment type="caution">
    <text evidence="1">The sequence shown here is derived from an EMBL/GenBank/DDBJ whole genome shotgun (WGS) entry which is preliminary data.</text>
</comment>
<evidence type="ECO:0000313" key="1">
    <source>
        <dbReference type="EMBL" id="KKL70604.1"/>
    </source>
</evidence>
<organism evidence="1">
    <name type="scientific">marine sediment metagenome</name>
    <dbReference type="NCBI Taxonomy" id="412755"/>
    <lineage>
        <taxon>unclassified sequences</taxon>
        <taxon>metagenomes</taxon>
        <taxon>ecological metagenomes</taxon>
    </lineage>
</organism>
<sequence>MSSENAGGPSVLTTPEDTTGGVRVYADKTCSIQGYGPTFETLITTEALEVHDSGTIFFLNLAGGFTITLPTLA</sequence>
<dbReference type="EMBL" id="LAZR01025851">
    <property type="protein sequence ID" value="KKL70604.1"/>
    <property type="molecule type" value="Genomic_DNA"/>
</dbReference>
<dbReference type="AlphaFoldDB" id="A0A0F9E9E5"/>
<accession>A0A0F9E9E5</accession>